<evidence type="ECO:0000313" key="3">
    <source>
        <dbReference type="EMBL" id="GIJ44053.1"/>
    </source>
</evidence>
<name>A0A8J4DNY1_9ACTN</name>
<gene>
    <name evidence="3" type="ORF">Val02_09390</name>
</gene>
<evidence type="ECO:0000259" key="2">
    <source>
        <dbReference type="Pfam" id="PF02557"/>
    </source>
</evidence>
<reference evidence="3" key="1">
    <citation type="submission" date="2021-01" db="EMBL/GenBank/DDBJ databases">
        <title>Whole genome shotgun sequence of Virgisporangium aliadipatigenens NBRC 105644.</title>
        <authorList>
            <person name="Komaki H."/>
            <person name="Tamura T."/>
        </authorList>
    </citation>
    <scope>NUCLEOTIDE SEQUENCE</scope>
    <source>
        <strain evidence="3">NBRC 105644</strain>
    </source>
</reference>
<dbReference type="InterPro" id="IPR009045">
    <property type="entry name" value="Zn_M74/Hedgehog-like"/>
</dbReference>
<feature type="domain" description="D-alanyl-D-alanine carboxypeptidase-like core" evidence="2">
    <location>
        <begin position="121"/>
        <end position="250"/>
    </location>
</feature>
<dbReference type="Pfam" id="PF02557">
    <property type="entry name" value="VanY"/>
    <property type="match status" value="1"/>
</dbReference>
<dbReference type="InterPro" id="IPR003709">
    <property type="entry name" value="VanY-like_core_dom"/>
</dbReference>
<dbReference type="EMBL" id="BOPF01000003">
    <property type="protein sequence ID" value="GIJ44053.1"/>
    <property type="molecule type" value="Genomic_DNA"/>
</dbReference>
<comment type="caution">
    <text evidence="3">The sequence shown here is derived from an EMBL/GenBank/DDBJ whole genome shotgun (WGS) entry which is preliminary data.</text>
</comment>
<dbReference type="GO" id="GO:0008233">
    <property type="term" value="F:peptidase activity"/>
    <property type="evidence" value="ECO:0007669"/>
    <property type="project" value="InterPro"/>
</dbReference>
<evidence type="ECO:0000256" key="1">
    <source>
        <dbReference type="SAM" id="MobiDB-lite"/>
    </source>
</evidence>
<feature type="region of interest" description="Disordered" evidence="1">
    <location>
        <begin position="61"/>
        <end position="80"/>
    </location>
</feature>
<dbReference type="SUPFAM" id="SSF55166">
    <property type="entry name" value="Hedgehog/DD-peptidase"/>
    <property type="match status" value="1"/>
</dbReference>
<protein>
    <recommendedName>
        <fullName evidence="2">D-alanyl-D-alanine carboxypeptidase-like core domain-containing protein</fullName>
    </recommendedName>
</protein>
<dbReference type="Proteomes" id="UP000619260">
    <property type="component" value="Unassembled WGS sequence"/>
</dbReference>
<dbReference type="Gene3D" id="3.30.1380.10">
    <property type="match status" value="1"/>
</dbReference>
<sequence>MSQQTHDAEVQPADHWAYQLETPFRAAAEWLDEVAAEPGGAWSGTPDQVAFRERVLKEAVDRKARTRPAQSDLTPSQLRPVPGTSVVMRADAAAAAGRLVAAATAELAAAQRAGDADAALTTGVTVFSGYRSAEHQRCTWRHHFEDYYGQTAAARAGLPGGPHGPDAVRYMLDTFHIPRRVAAPGWSNHQNGIAADLALIRRPGHRIRNSTGAAAVRAWRATWFHRWLVRRARDFGFTPYEREPWHWEYTVDPGSAPSPARLTDREVDQVVHALAHGERPEAWDRSESGAFGPTRYDGSAEADPAEAEERHGFDPLDEEDGANPAGEWALFGEFDEAMESDLGGEAAWGEETEDLETTDAPVAVGTDSARVDVAERIAGGQAMFATDESPRPARRWSRCFATEDLHRLGRLYAANLAAAAANPDDRATCIVMLNVALGSMLGLPTKPWPARTGSGRKVIMADLTTRTVGQAMSQLTTSGFAREPVQIEFLDGRGDRAGATEPARLASSVLSAVLARAPSQDCNLAYALSIMDGYHSVLLVVERTGAGPRVRWFDQFSPQPIDDVTTGLDARITDATRRYWHEMEGRRGIRSRTPVRIWALRKRSTFD</sequence>
<evidence type="ECO:0000313" key="4">
    <source>
        <dbReference type="Proteomes" id="UP000619260"/>
    </source>
</evidence>
<organism evidence="3 4">
    <name type="scientific">Virgisporangium aliadipatigenens</name>
    <dbReference type="NCBI Taxonomy" id="741659"/>
    <lineage>
        <taxon>Bacteria</taxon>
        <taxon>Bacillati</taxon>
        <taxon>Actinomycetota</taxon>
        <taxon>Actinomycetes</taxon>
        <taxon>Micromonosporales</taxon>
        <taxon>Micromonosporaceae</taxon>
        <taxon>Virgisporangium</taxon>
    </lineage>
</organism>
<dbReference type="RefSeq" id="WP_203897638.1">
    <property type="nucleotide sequence ID" value="NZ_BOPF01000003.1"/>
</dbReference>
<feature type="region of interest" description="Disordered" evidence="1">
    <location>
        <begin position="278"/>
        <end position="321"/>
    </location>
</feature>
<dbReference type="AlphaFoldDB" id="A0A8J4DNY1"/>
<dbReference type="CDD" id="cd14814">
    <property type="entry name" value="Peptidase_M15"/>
    <property type="match status" value="1"/>
</dbReference>
<keyword evidence="4" id="KW-1185">Reference proteome</keyword>
<accession>A0A8J4DNY1</accession>
<dbReference type="GO" id="GO:0006508">
    <property type="term" value="P:proteolysis"/>
    <property type="evidence" value="ECO:0007669"/>
    <property type="project" value="InterPro"/>
</dbReference>
<feature type="compositionally biased region" description="Polar residues" evidence="1">
    <location>
        <begin position="68"/>
        <end position="77"/>
    </location>
</feature>
<feature type="compositionally biased region" description="Basic and acidic residues" evidence="1">
    <location>
        <begin position="278"/>
        <end position="287"/>
    </location>
</feature>
<proteinExistence type="predicted"/>